<feature type="compositionally biased region" description="Polar residues" evidence="1">
    <location>
        <begin position="61"/>
        <end position="71"/>
    </location>
</feature>
<accession>A0A3B4Z8C6</accession>
<dbReference type="FunFam" id="2.30.42.10:FF:000122">
    <property type="entry name" value="Pro-interleukin-16"/>
    <property type="match status" value="1"/>
</dbReference>
<organism evidence="3">
    <name type="scientific">Stegastes partitus</name>
    <name type="common">bicolor damselfish</name>
    <dbReference type="NCBI Taxonomy" id="144197"/>
    <lineage>
        <taxon>Eukaryota</taxon>
        <taxon>Metazoa</taxon>
        <taxon>Chordata</taxon>
        <taxon>Craniata</taxon>
        <taxon>Vertebrata</taxon>
        <taxon>Euteleostomi</taxon>
        <taxon>Actinopterygii</taxon>
        <taxon>Neopterygii</taxon>
        <taxon>Teleostei</taxon>
        <taxon>Neoteleostei</taxon>
        <taxon>Acanthomorphata</taxon>
        <taxon>Ovalentaria</taxon>
        <taxon>Pomacentridae</taxon>
        <taxon>Stegastes</taxon>
    </lineage>
</organism>
<dbReference type="SMART" id="SM00228">
    <property type="entry name" value="PDZ"/>
    <property type="match status" value="2"/>
</dbReference>
<reference evidence="5 6" key="2">
    <citation type="submission" date="2025-04" db="UniProtKB">
        <authorList>
            <consortium name="RefSeq"/>
        </authorList>
    </citation>
    <scope>IDENTIFICATION</scope>
</reference>
<evidence type="ECO:0000313" key="3">
    <source>
        <dbReference type="Ensembl" id="ENSSPAP00000003626.1"/>
    </source>
</evidence>
<dbReference type="RefSeq" id="XP_008285955.1">
    <property type="nucleotide sequence ID" value="XM_008287733.1"/>
</dbReference>
<evidence type="ECO:0000259" key="2">
    <source>
        <dbReference type="PROSITE" id="PS50106"/>
    </source>
</evidence>
<dbReference type="InterPro" id="IPR036034">
    <property type="entry name" value="PDZ_sf"/>
</dbReference>
<feature type="domain" description="PDZ" evidence="2">
    <location>
        <begin position="793"/>
        <end position="876"/>
    </location>
</feature>
<evidence type="ECO:0000313" key="5">
    <source>
        <dbReference type="RefSeq" id="XP_008285954.1"/>
    </source>
</evidence>
<feature type="region of interest" description="Disordered" evidence="1">
    <location>
        <begin position="1"/>
        <end position="134"/>
    </location>
</feature>
<feature type="compositionally biased region" description="Polar residues" evidence="1">
    <location>
        <begin position="558"/>
        <end position="567"/>
    </location>
</feature>
<reference evidence="3" key="1">
    <citation type="submission" date="2023-09" db="UniProtKB">
        <authorList>
            <consortium name="Ensembl"/>
        </authorList>
    </citation>
    <scope>IDENTIFICATION</scope>
</reference>
<dbReference type="PROSITE" id="PS50106">
    <property type="entry name" value="PDZ"/>
    <property type="match status" value="2"/>
</dbReference>
<sequence>MDLSLLPTSDYDKQRTATRFTVRSANSPLYSLSRRPGVRKREEAGERQANGTNKEEESGYQARTRSRVQGQSEEKETGPNQTGTADKTIPESDTEVASESRGRTEWRTSNLPSRSKSLDWRVGQQSPDRATKRVSKLAAGLEEAKGVKGDAIGRVTSYNPAGASSIRDWNQPTLDRTSRGYTLPSRLRITETSSSLGPKAGQSILERIEKLYGSAGFGKDAPIPETVGGTFPRRFSAGDSCKSPVQKVWPQKDTTSSEASLSPGRSSTRERSPGRQWQGQILSRHPEEGEGNLGGRLVESGTKSLDRGRSRWTVAARIRATRATGGINTLSDVFLEEASIGDSGKGGSRTKLREEQGETGGINGRVKEQEKVTHDAAKEGHDLKAADEDVFETTKTALKAAERKKFPEKLTSAASVRNKINQFEALTQRIASQVVAPRRTFSVPTQLGGRHDGVKKSGSAKEISRLRDGGEVCDKTEEKALGAGRKLGSERSLSADEVGLRVAKSESDSDDFGKYSRLKNTLEIPLNGGAERRKFYLDETDFIKVSSPEETTERDANNAATLKTTIIASPVSDDDKTPTNTPELSPFISPVEDATPTADKNENKSTLGSTQEAKTPDLDSSPLPRPVATSSHSNLPDLVSPDVRTSYPKGKKQVLDLNAWVAGLKPEFRGSNDDEDDDYEDDDDESTQKDDDSNYDSDSGESSVTVTSNMSQSDRRSFCVSLSDLCNFAGADYESENDSDEWQSMGRRSASLSSDVSALSCVSVMPAEELDKLLEDVRSLGDNTLQDYDDVQVVVLHKEVGVGLGFSMAGGVDQNKPITVHKVFHSGVAAQEGSIREGDHVLSINGTALSGNAHWEALRVLRRAKTRDMAVVVLRRGGVIEASKKEVQGNNQGRTQTQTGQLVCLQLQKNSRDLGFSLQGGEGSNLGNRPLTVQKIFQGGPVDQVCPGDEVLEIGGVSMLGMRRLEAWTLIRRLPAGPVDVVLRRPPKHLDA</sequence>
<evidence type="ECO:0000313" key="6">
    <source>
        <dbReference type="RefSeq" id="XP_008285955.1"/>
    </source>
</evidence>
<dbReference type="Proteomes" id="UP000694891">
    <property type="component" value="Unplaced"/>
</dbReference>
<dbReference type="GO" id="GO:0005125">
    <property type="term" value="F:cytokine activity"/>
    <property type="evidence" value="ECO:0007669"/>
    <property type="project" value="InterPro"/>
</dbReference>
<gene>
    <name evidence="5 6" type="primary">LOC103361601</name>
</gene>
<feature type="compositionally biased region" description="Polar residues" evidence="1">
    <location>
        <begin position="700"/>
        <end position="710"/>
    </location>
</feature>
<dbReference type="GO" id="GO:0050930">
    <property type="term" value="P:induction of positive chemotaxis"/>
    <property type="evidence" value="ECO:0007669"/>
    <property type="project" value="InterPro"/>
</dbReference>
<keyword evidence="4" id="KW-1185">Reference proteome</keyword>
<dbReference type="GeneID" id="103361601"/>
<dbReference type="RefSeq" id="XP_008285954.1">
    <property type="nucleotide sequence ID" value="XM_008287732.1"/>
</dbReference>
<feature type="compositionally biased region" description="Acidic residues" evidence="1">
    <location>
        <begin position="673"/>
        <end position="685"/>
    </location>
</feature>
<dbReference type="Ensembl" id="ENSSPAT00000003701.1">
    <property type="protein sequence ID" value="ENSSPAP00000003626.1"/>
    <property type="gene ID" value="ENSSPAG00000002816.1"/>
</dbReference>
<dbReference type="PANTHER" id="PTHR48484:SF1">
    <property type="entry name" value="DENTIN SIALOPHOSPHOPROTEIN"/>
    <property type="match status" value="1"/>
</dbReference>
<protein>
    <submittedName>
        <fullName evidence="3">Uncharacterized LOC103361601</fullName>
    </submittedName>
    <submittedName>
        <fullName evidence="5 6">Uncharacterized protein LOC103361601</fullName>
    </submittedName>
</protein>
<evidence type="ECO:0000313" key="4">
    <source>
        <dbReference type="Proteomes" id="UP000694891"/>
    </source>
</evidence>
<name>A0A3B4Z8C6_9TELE</name>
<feature type="region of interest" description="Disordered" evidence="1">
    <location>
        <begin position="666"/>
        <end position="710"/>
    </location>
</feature>
<dbReference type="OrthoDB" id="42382at2759"/>
<proteinExistence type="predicted"/>
<feature type="compositionally biased region" description="Polar residues" evidence="1">
    <location>
        <begin position="604"/>
        <end position="613"/>
    </location>
</feature>
<dbReference type="PANTHER" id="PTHR48484">
    <property type="entry name" value="PRO-INTERLEUKIN-16"/>
    <property type="match status" value="1"/>
</dbReference>
<dbReference type="Pfam" id="PF00595">
    <property type="entry name" value="PDZ"/>
    <property type="match status" value="2"/>
</dbReference>
<feature type="compositionally biased region" description="Basic and acidic residues" evidence="1">
    <location>
        <begin position="462"/>
        <end position="471"/>
    </location>
</feature>
<dbReference type="GO" id="GO:0030595">
    <property type="term" value="P:leukocyte chemotaxis"/>
    <property type="evidence" value="ECO:0007669"/>
    <property type="project" value="TreeGrafter"/>
</dbReference>
<dbReference type="Gene3D" id="2.30.42.10">
    <property type="match status" value="2"/>
</dbReference>
<dbReference type="GeneTree" id="ENSGT00940000156178"/>
<dbReference type="CDD" id="cd06762">
    <property type="entry name" value="PDZ6_PDZD2-PDZ3_hPro-IL-16-like"/>
    <property type="match status" value="1"/>
</dbReference>
<dbReference type="InterPro" id="IPR055287">
    <property type="entry name" value="IL-16-like"/>
</dbReference>
<dbReference type="InterPro" id="IPR001478">
    <property type="entry name" value="PDZ"/>
</dbReference>
<feature type="region of interest" description="Disordered" evidence="1">
    <location>
        <begin position="222"/>
        <end position="309"/>
    </location>
</feature>
<feature type="region of interest" description="Disordered" evidence="1">
    <location>
        <begin position="158"/>
        <end position="181"/>
    </location>
</feature>
<evidence type="ECO:0000256" key="1">
    <source>
        <dbReference type="SAM" id="MobiDB-lite"/>
    </source>
</evidence>
<feature type="domain" description="PDZ" evidence="2">
    <location>
        <begin position="904"/>
        <end position="986"/>
    </location>
</feature>
<dbReference type="GO" id="GO:0042609">
    <property type="term" value="F:CD4 receptor binding"/>
    <property type="evidence" value="ECO:0007669"/>
    <property type="project" value="TreeGrafter"/>
</dbReference>
<feature type="compositionally biased region" description="Polar residues" evidence="1">
    <location>
        <begin position="252"/>
        <end position="266"/>
    </location>
</feature>
<dbReference type="AlphaFoldDB" id="A0A3B4Z8C6"/>
<feature type="compositionally biased region" description="Polar residues" evidence="1">
    <location>
        <begin position="17"/>
        <end position="30"/>
    </location>
</feature>
<feature type="region of interest" description="Disordered" evidence="1">
    <location>
        <begin position="443"/>
        <end position="471"/>
    </location>
</feature>
<dbReference type="STRING" id="144197.ENSSPAP00000003626"/>
<feature type="region of interest" description="Disordered" evidence="1">
    <location>
        <begin position="547"/>
        <end position="646"/>
    </location>
</feature>
<dbReference type="SUPFAM" id="SSF50156">
    <property type="entry name" value="PDZ domain-like"/>
    <property type="match status" value="2"/>
</dbReference>